<organism evidence="3 4">
    <name type="scientific">Helobdella robusta</name>
    <name type="common">Californian leech</name>
    <dbReference type="NCBI Taxonomy" id="6412"/>
    <lineage>
        <taxon>Eukaryota</taxon>
        <taxon>Metazoa</taxon>
        <taxon>Spiralia</taxon>
        <taxon>Lophotrochozoa</taxon>
        <taxon>Annelida</taxon>
        <taxon>Clitellata</taxon>
        <taxon>Hirudinea</taxon>
        <taxon>Rhynchobdellida</taxon>
        <taxon>Glossiphoniidae</taxon>
        <taxon>Helobdella</taxon>
    </lineage>
</organism>
<reference evidence="4" key="1">
    <citation type="submission" date="2012-12" db="EMBL/GenBank/DDBJ databases">
        <authorList>
            <person name="Hellsten U."/>
            <person name="Grimwood J."/>
            <person name="Chapman J.A."/>
            <person name="Shapiro H."/>
            <person name="Aerts A."/>
            <person name="Otillar R.P."/>
            <person name="Terry A.Y."/>
            <person name="Boore J.L."/>
            <person name="Simakov O."/>
            <person name="Marletaz F."/>
            <person name="Cho S.-J."/>
            <person name="Edsinger-Gonzales E."/>
            <person name="Havlak P."/>
            <person name="Kuo D.-H."/>
            <person name="Larsson T."/>
            <person name="Lv J."/>
            <person name="Arendt D."/>
            <person name="Savage R."/>
            <person name="Osoegawa K."/>
            <person name="de Jong P."/>
            <person name="Lindberg D.R."/>
            <person name="Seaver E.C."/>
            <person name="Weisblat D.A."/>
            <person name="Putnam N.H."/>
            <person name="Grigoriev I.V."/>
            <person name="Rokhsar D.S."/>
        </authorList>
    </citation>
    <scope>NUCLEOTIDE SEQUENCE</scope>
</reference>
<protein>
    <submittedName>
        <fullName evidence="2 3">Uncharacterized protein</fullName>
    </submittedName>
</protein>
<dbReference type="RefSeq" id="XP_009030171.1">
    <property type="nucleotide sequence ID" value="XM_009031923.1"/>
</dbReference>
<dbReference type="EMBL" id="KB097700">
    <property type="protein sequence ID" value="ESN91292.1"/>
    <property type="molecule type" value="Genomic_DNA"/>
</dbReference>
<dbReference type="AlphaFoldDB" id="T1EWJ9"/>
<dbReference type="InParanoid" id="T1EWJ9"/>
<evidence type="ECO:0000313" key="2">
    <source>
        <dbReference type="EMBL" id="ESN91292.1"/>
    </source>
</evidence>
<dbReference type="HOGENOM" id="CLU_1770107_0_0_1"/>
<evidence type="ECO:0000256" key="1">
    <source>
        <dbReference type="SAM" id="MobiDB-lite"/>
    </source>
</evidence>
<keyword evidence="4" id="KW-1185">Reference proteome</keyword>
<reference evidence="2 4" key="2">
    <citation type="journal article" date="2013" name="Nature">
        <title>Insights into bilaterian evolution from three spiralian genomes.</title>
        <authorList>
            <person name="Simakov O."/>
            <person name="Marletaz F."/>
            <person name="Cho S.J."/>
            <person name="Edsinger-Gonzales E."/>
            <person name="Havlak P."/>
            <person name="Hellsten U."/>
            <person name="Kuo D.H."/>
            <person name="Larsson T."/>
            <person name="Lv J."/>
            <person name="Arendt D."/>
            <person name="Savage R."/>
            <person name="Osoegawa K."/>
            <person name="de Jong P."/>
            <person name="Grimwood J."/>
            <person name="Chapman J.A."/>
            <person name="Shapiro H."/>
            <person name="Aerts A."/>
            <person name="Otillar R.P."/>
            <person name="Terry A.Y."/>
            <person name="Boore J.L."/>
            <person name="Grigoriev I.V."/>
            <person name="Lindberg D.R."/>
            <person name="Seaver E.C."/>
            <person name="Weisblat D.A."/>
            <person name="Putnam N.H."/>
            <person name="Rokhsar D.S."/>
        </authorList>
    </citation>
    <scope>NUCLEOTIDE SEQUENCE</scope>
</reference>
<feature type="compositionally biased region" description="Low complexity" evidence="1">
    <location>
        <begin position="71"/>
        <end position="81"/>
    </location>
</feature>
<proteinExistence type="predicted"/>
<dbReference type="EMBL" id="AMQM01002016">
    <property type="status" value="NOT_ANNOTATED_CDS"/>
    <property type="molecule type" value="Genomic_DNA"/>
</dbReference>
<dbReference type="EnsemblMetazoa" id="HelroT165297">
    <property type="protein sequence ID" value="HelroP165297"/>
    <property type="gene ID" value="HelroG165297"/>
</dbReference>
<reference evidence="3" key="3">
    <citation type="submission" date="2015-06" db="UniProtKB">
        <authorList>
            <consortium name="EnsemblMetazoa"/>
        </authorList>
    </citation>
    <scope>IDENTIFICATION</scope>
</reference>
<dbReference type="GeneID" id="20200949"/>
<gene>
    <name evidence="3" type="primary">20200949</name>
    <name evidence="2" type="ORF">HELRODRAFT_165297</name>
</gene>
<sequence>MLLYAGNYLNDERRILYSHDVGTSYRNPLYTNRYYMNEWDDIHMQRPRVARELLPVRHPQDAYQNNTHPGNNSKDNTNQNNKGREWEGNGNWLVKFTGKALMGMERNLDEKAIPVHLWVKISDLPRRNEYYQTKFHPNNEHREQSTI</sequence>
<evidence type="ECO:0000313" key="4">
    <source>
        <dbReference type="Proteomes" id="UP000015101"/>
    </source>
</evidence>
<dbReference type="Proteomes" id="UP000015101">
    <property type="component" value="Unassembled WGS sequence"/>
</dbReference>
<accession>T1EWJ9</accession>
<dbReference type="KEGG" id="hro:HELRODRAFT_165297"/>
<evidence type="ECO:0000313" key="3">
    <source>
        <dbReference type="EnsemblMetazoa" id="HelroP165297"/>
    </source>
</evidence>
<feature type="region of interest" description="Disordered" evidence="1">
    <location>
        <begin position="60"/>
        <end position="86"/>
    </location>
</feature>
<dbReference type="CTD" id="20200949"/>
<name>T1EWJ9_HELRO</name>